<dbReference type="STRING" id="331657.A0A4U0VTD2"/>
<protein>
    <recommendedName>
        <fullName evidence="1">Small ribosomal subunit protein mS35 mitochondrial conserved domain-containing protein</fullName>
    </recommendedName>
</protein>
<feature type="domain" description="Small ribosomal subunit protein mS35 mitochondrial conserved" evidence="1">
    <location>
        <begin position="185"/>
        <end position="305"/>
    </location>
</feature>
<accession>A0A4U0VTD2</accession>
<dbReference type="Proteomes" id="UP000308768">
    <property type="component" value="Unassembled WGS sequence"/>
</dbReference>
<dbReference type="AlphaFoldDB" id="A0A4U0VTD2"/>
<dbReference type="PANTHER" id="PTHR13490">
    <property type="entry name" value="MITOCHONDRIAL 28S RIBOSOMAL PROTEIN S28"/>
    <property type="match status" value="1"/>
</dbReference>
<comment type="caution">
    <text evidence="2">The sequence shown here is derived from an EMBL/GenBank/DDBJ whole genome shotgun (WGS) entry which is preliminary data.</text>
</comment>
<reference evidence="2 3" key="1">
    <citation type="submission" date="2017-03" db="EMBL/GenBank/DDBJ databases">
        <title>Genomes of endolithic fungi from Antarctica.</title>
        <authorList>
            <person name="Coleine C."/>
            <person name="Masonjones S."/>
            <person name="Stajich J.E."/>
        </authorList>
    </citation>
    <scope>NUCLEOTIDE SEQUENCE [LARGE SCALE GENOMIC DNA]</scope>
    <source>
        <strain evidence="2 3">CCFEE 5187</strain>
    </source>
</reference>
<dbReference type="InterPro" id="IPR039848">
    <property type="entry name" value="Ribosomal_mS35_mt"/>
</dbReference>
<dbReference type="OrthoDB" id="283424at2759"/>
<name>A0A4U0VTD2_9PEZI</name>
<dbReference type="PANTHER" id="PTHR13490:SF0">
    <property type="entry name" value="SMALL RIBOSOMAL SUBUNIT PROTEIN MS35"/>
    <property type="match status" value="1"/>
</dbReference>
<gene>
    <name evidence="2" type="ORF">B0A49_11296</name>
</gene>
<dbReference type="GO" id="GO:0003735">
    <property type="term" value="F:structural constituent of ribosome"/>
    <property type="evidence" value="ECO:0007669"/>
    <property type="project" value="InterPro"/>
</dbReference>
<dbReference type="InterPro" id="IPR019349">
    <property type="entry name" value="Ribosomal_mS35_mit"/>
</dbReference>
<evidence type="ECO:0000313" key="3">
    <source>
        <dbReference type="Proteomes" id="UP000308768"/>
    </source>
</evidence>
<proteinExistence type="predicted"/>
<organism evidence="2 3">
    <name type="scientific">Cryomyces minteri</name>
    <dbReference type="NCBI Taxonomy" id="331657"/>
    <lineage>
        <taxon>Eukaryota</taxon>
        <taxon>Fungi</taxon>
        <taxon>Dikarya</taxon>
        <taxon>Ascomycota</taxon>
        <taxon>Pezizomycotina</taxon>
        <taxon>Dothideomycetes</taxon>
        <taxon>Dothideomycetes incertae sedis</taxon>
        <taxon>Cryomyces</taxon>
    </lineage>
</organism>
<keyword evidence="3" id="KW-1185">Reference proteome</keyword>
<dbReference type="GO" id="GO:0032543">
    <property type="term" value="P:mitochondrial translation"/>
    <property type="evidence" value="ECO:0007669"/>
    <property type="project" value="InterPro"/>
</dbReference>
<dbReference type="EMBL" id="NAJN01002424">
    <property type="protein sequence ID" value="TKA52877.1"/>
    <property type="molecule type" value="Genomic_DNA"/>
</dbReference>
<dbReference type="GO" id="GO:0005763">
    <property type="term" value="C:mitochondrial small ribosomal subunit"/>
    <property type="evidence" value="ECO:0007669"/>
    <property type="project" value="TreeGrafter"/>
</dbReference>
<dbReference type="Pfam" id="PF10213">
    <property type="entry name" value="MRP-S28"/>
    <property type="match status" value="1"/>
</dbReference>
<feature type="non-terminal residue" evidence="2">
    <location>
        <position position="378"/>
    </location>
</feature>
<sequence length="378" mass="43089">MATAVKRLGLYAQQCSCRALSQRARTPVSPAPWQRPFSSTSPVLVRDPAVSGFSKRLVDNLDSEDLAQFNSLSAEEQQEHQAEWEQGLESELFAEQDRSIRGEIDSMIREQDYKFPDIRDRPPARKKQGFWTMGEEAENMGPDEEFNEDDISSLAHGELEQQREFREYARLAAWEMPMLSKLVTPFQPPSQAQPLRFRYTSYMGEQHPAANKVVVEFCPADLPDLSPRQRDKLVKLAGARYNPATEIVKISCEMFETQAQNKRYLGDVVGSLMREARDAADDFADVPFDFRHHKPKRTHAFPDAWLLTPERKQLLEQRRASRLQLEAQRAENGEVVDGVEAIEKMLAAPVKETIQLMAAAEQPVPKGKMGKKQVARRM</sequence>
<evidence type="ECO:0000313" key="2">
    <source>
        <dbReference type="EMBL" id="TKA52877.1"/>
    </source>
</evidence>
<evidence type="ECO:0000259" key="1">
    <source>
        <dbReference type="Pfam" id="PF10213"/>
    </source>
</evidence>